<keyword evidence="4" id="KW-1185">Reference proteome</keyword>
<dbReference type="CDD" id="cd00093">
    <property type="entry name" value="HTH_XRE"/>
    <property type="match status" value="1"/>
</dbReference>
<dbReference type="GO" id="GO:0003677">
    <property type="term" value="F:DNA binding"/>
    <property type="evidence" value="ECO:0007669"/>
    <property type="project" value="InterPro"/>
</dbReference>
<dbReference type="Proteomes" id="UP000013750">
    <property type="component" value="Unassembled WGS sequence"/>
</dbReference>
<proteinExistence type="predicted"/>
<evidence type="ECO:0000313" key="2">
    <source>
        <dbReference type="EMBL" id="EOW81784.1"/>
    </source>
</evidence>
<sequence>MKTTSRKLDKPLNEWLGRTGITKRQVAKEIHVTAQSITDWTKEKAGPVTPDNAVLLSQIANDSTLAQSISYYYLGLPKSMDGAYSLDISKLDDLRELEEDERDEKQKDRDLRRILCKKVEFDESSYDKLLDLAREQAEACIVNNQYLFALCERLEMSVMDLTEMFMPRWIEEGYFGGD</sequence>
<dbReference type="PATRIC" id="fig|1158614.3.peg.2866"/>
<accession>R2VAW5</accession>
<dbReference type="Gene3D" id="1.10.260.40">
    <property type="entry name" value="lambda repressor-like DNA-binding domains"/>
    <property type="match status" value="1"/>
</dbReference>
<dbReference type="InterPro" id="IPR001387">
    <property type="entry name" value="Cro/C1-type_HTH"/>
</dbReference>
<dbReference type="Proteomes" id="UP000014160">
    <property type="component" value="Unassembled WGS sequence"/>
</dbReference>
<evidence type="ECO:0000313" key="1">
    <source>
        <dbReference type="EMBL" id="EOI54840.1"/>
    </source>
</evidence>
<dbReference type="AlphaFoldDB" id="R2VAW5"/>
<dbReference type="RefSeq" id="WP_010781244.1">
    <property type="nucleotide sequence ID" value="NZ_ASWH01000001.1"/>
</dbReference>
<dbReference type="EMBL" id="ASWH01000001">
    <property type="protein sequence ID" value="EOW81784.1"/>
    <property type="molecule type" value="Genomic_DNA"/>
</dbReference>
<dbReference type="EMBL" id="AJDQ01000009">
    <property type="protein sequence ID" value="EOI54840.1"/>
    <property type="molecule type" value="Genomic_DNA"/>
</dbReference>
<reference evidence="1 3" key="1">
    <citation type="submission" date="2013-02" db="EMBL/GenBank/DDBJ databases">
        <title>The Genome Sequence of Enterococcus gilvus ATCC BAA-350.</title>
        <authorList>
            <consortium name="The Broad Institute Genome Sequencing Platform"/>
            <consortium name="The Broad Institute Genome Sequencing Center for Infectious Disease"/>
            <person name="Earl A.M."/>
            <person name="Gilmore M.S."/>
            <person name="Lebreton F."/>
            <person name="Walker B."/>
            <person name="Young S.K."/>
            <person name="Zeng Q."/>
            <person name="Gargeya S."/>
            <person name="Fitzgerald M."/>
            <person name="Haas B."/>
            <person name="Abouelleil A."/>
            <person name="Alvarado L."/>
            <person name="Arachchi H.M."/>
            <person name="Berlin A.M."/>
            <person name="Chapman S.B."/>
            <person name="Dewar J."/>
            <person name="Goldberg J."/>
            <person name="Griggs A."/>
            <person name="Gujja S."/>
            <person name="Hansen M."/>
            <person name="Howarth C."/>
            <person name="Imamovic A."/>
            <person name="Larimer J."/>
            <person name="McCowan C."/>
            <person name="Murphy C."/>
            <person name="Neiman D."/>
            <person name="Pearson M."/>
            <person name="Priest M."/>
            <person name="Roberts A."/>
            <person name="Saif S."/>
            <person name="Shea T."/>
            <person name="Sisk P."/>
            <person name="Sykes S."/>
            <person name="Wortman J."/>
            <person name="Nusbaum C."/>
            <person name="Birren B."/>
        </authorList>
    </citation>
    <scope>NUCLEOTIDE SEQUENCE [LARGE SCALE GENOMIC DNA]</scope>
    <source>
        <strain evidence="1 3">ATCC BAA-350</strain>
    </source>
</reference>
<dbReference type="eggNOG" id="ENOG5033JBG">
    <property type="taxonomic scope" value="Bacteria"/>
</dbReference>
<reference evidence="2 4" key="2">
    <citation type="submission" date="2013-03" db="EMBL/GenBank/DDBJ databases">
        <title>The Genome Sequence of Enterococcus gilvus ATCC BAA-350 (PacBio/Illumina hybrid assembly).</title>
        <authorList>
            <consortium name="The Broad Institute Genomics Platform"/>
            <consortium name="The Broad Institute Genome Sequencing Center for Infectious Disease"/>
            <person name="Earl A."/>
            <person name="Russ C."/>
            <person name="Gilmore M."/>
            <person name="Surin D."/>
            <person name="Walker B."/>
            <person name="Young S."/>
            <person name="Zeng Q."/>
            <person name="Gargeya S."/>
            <person name="Fitzgerald M."/>
            <person name="Haas B."/>
            <person name="Abouelleil A."/>
            <person name="Allen A.W."/>
            <person name="Alvarado L."/>
            <person name="Arachchi H.M."/>
            <person name="Berlin A.M."/>
            <person name="Chapman S.B."/>
            <person name="Gainer-Dewar J."/>
            <person name="Goldberg J."/>
            <person name="Griggs A."/>
            <person name="Gujja S."/>
            <person name="Hansen M."/>
            <person name="Howarth C."/>
            <person name="Imamovic A."/>
            <person name="Ireland A."/>
            <person name="Larimer J."/>
            <person name="McCowan C."/>
            <person name="Murphy C."/>
            <person name="Pearson M."/>
            <person name="Poon T.W."/>
            <person name="Priest M."/>
            <person name="Roberts A."/>
            <person name="Saif S."/>
            <person name="Shea T."/>
            <person name="Sisk P."/>
            <person name="Sykes S."/>
            <person name="Wortman J."/>
            <person name="Nusbaum C."/>
            <person name="Birren B."/>
        </authorList>
    </citation>
    <scope>NUCLEOTIDE SEQUENCE [LARGE SCALE GENOMIC DNA]</scope>
    <source>
        <strain evidence="2 4">ATCC BAA-350</strain>
    </source>
</reference>
<dbReference type="OrthoDB" id="2193556at2"/>
<organism evidence="1 3">
    <name type="scientific">Enterococcus gilvus ATCC BAA-350</name>
    <dbReference type="NCBI Taxonomy" id="1158614"/>
    <lineage>
        <taxon>Bacteria</taxon>
        <taxon>Bacillati</taxon>
        <taxon>Bacillota</taxon>
        <taxon>Bacilli</taxon>
        <taxon>Lactobacillales</taxon>
        <taxon>Enterococcaceae</taxon>
        <taxon>Enterococcus</taxon>
    </lineage>
</organism>
<gene>
    <name evidence="2" type="ORF">I592_01084</name>
    <name evidence="1" type="ORF">UKC_02877</name>
</gene>
<protein>
    <submittedName>
        <fullName evidence="1">Uncharacterized protein</fullName>
    </submittedName>
</protein>
<dbReference type="SUPFAM" id="SSF47413">
    <property type="entry name" value="lambda repressor-like DNA-binding domains"/>
    <property type="match status" value="1"/>
</dbReference>
<evidence type="ECO:0000313" key="3">
    <source>
        <dbReference type="Proteomes" id="UP000013750"/>
    </source>
</evidence>
<comment type="caution">
    <text evidence="1">The sequence shown here is derived from an EMBL/GenBank/DDBJ whole genome shotgun (WGS) entry which is preliminary data.</text>
</comment>
<dbReference type="InterPro" id="IPR010982">
    <property type="entry name" value="Lambda_DNA-bd_dom_sf"/>
</dbReference>
<name>R2VAW5_9ENTE</name>
<dbReference type="HOGENOM" id="CLU_124886_0_0_9"/>
<evidence type="ECO:0000313" key="4">
    <source>
        <dbReference type="Proteomes" id="UP000014160"/>
    </source>
</evidence>